<evidence type="ECO:0000313" key="5">
    <source>
        <dbReference type="Proteomes" id="UP000316921"/>
    </source>
</evidence>
<dbReference type="Gene3D" id="3.40.390.10">
    <property type="entry name" value="Collagenase (Catalytic Domain)"/>
    <property type="match status" value="1"/>
</dbReference>
<dbReference type="RefSeq" id="WP_145069522.1">
    <property type="nucleotide sequence ID" value="NZ_CP036287.1"/>
</dbReference>
<evidence type="ECO:0000259" key="3">
    <source>
        <dbReference type="PROSITE" id="PS50215"/>
    </source>
</evidence>
<dbReference type="InterPro" id="IPR000998">
    <property type="entry name" value="MAM_dom"/>
</dbReference>
<dbReference type="GO" id="GO:0016020">
    <property type="term" value="C:membrane"/>
    <property type="evidence" value="ECO:0007669"/>
    <property type="project" value="InterPro"/>
</dbReference>
<name>A0A518BRG7_9BACT</name>
<protein>
    <recommendedName>
        <fullName evidence="6">MAM domain-containing protein</fullName>
    </recommendedName>
</protein>
<dbReference type="GO" id="GO:0006508">
    <property type="term" value="P:proteolysis"/>
    <property type="evidence" value="ECO:0007669"/>
    <property type="project" value="InterPro"/>
</dbReference>
<evidence type="ECO:0008006" key="6">
    <source>
        <dbReference type="Google" id="ProtNLM"/>
    </source>
</evidence>
<dbReference type="PROSITE" id="PS50215">
    <property type="entry name" value="ADAM_MEPRO"/>
    <property type="match status" value="1"/>
</dbReference>
<dbReference type="PROSITE" id="PS50060">
    <property type="entry name" value="MAM_2"/>
    <property type="match status" value="1"/>
</dbReference>
<dbReference type="SUPFAM" id="SSF55486">
    <property type="entry name" value="Metalloproteases ('zincins'), catalytic domain"/>
    <property type="match status" value="1"/>
</dbReference>
<organism evidence="4 5">
    <name type="scientific">Engelhardtia mirabilis</name>
    <dbReference type="NCBI Taxonomy" id="2528011"/>
    <lineage>
        <taxon>Bacteria</taxon>
        <taxon>Pseudomonadati</taxon>
        <taxon>Planctomycetota</taxon>
        <taxon>Planctomycetia</taxon>
        <taxon>Planctomycetia incertae sedis</taxon>
        <taxon>Engelhardtia</taxon>
    </lineage>
</organism>
<dbReference type="InterPro" id="IPR024079">
    <property type="entry name" value="MetalloPept_cat_dom_sf"/>
</dbReference>
<evidence type="ECO:0000259" key="2">
    <source>
        <dbReference type="PROSITE" id="PS50060"/>
    </source>
</evidence>
<dbReference type="Proteomes" id="UP000316921">
    <property type="component" value="Chromosome"/>
</dbReference>
<dbReference type="Gene3D" id="2.60.120.200">
    <property type="match status" value="1"/>
</dbReference>
<feature type="compositionally biased region" description="Low complexity" evidence="1">
    <location>
        <begin position="177"/>
        <end position="192"/>
    </location>
</feature>
<sequence length="822" mass="84754">MFASLVLAAPLGVGLAPVDLRPFPLDPAGVDSTTALPKFVTREGELSTLRGLDQMRLGGAPLPFGGVDLALERVDLDAMQFGFYVDGVARPKLLSELQISLWKGQVEGDPGSEVMLSFSTRGVRGWVETGGEFFHFMPQPGAEGWSRTETWVASESEVRALGVQDLRGCALDLLPNGGRPVQSSSQPPVSSGSVGGGSGSGLLPIGGSCSGNQASLSIETDYQLYQLYNDLAAEAAYVTTLLGAVNGRYQEQIDTTLVFPYVQFYTTPADPWSTPDNGGGSITMLNEFSSAWTGNIPFNSEVGMMLSGAGLGGGVAYVGVLCEDSNSAFTFAVCGNIDGLLPFPVQSGPTTWDFIVTAHELGHNFNSPHTHDYSPQIDNCANGGCISNGTVMSYCHLCPGGLNNMTTFFHPTVIGVMQSHAQACLPSTLPLLAAGQPTLLAPDTVTPLTVEVLGTPTAGVDLNYRFDGVSAFQTIPMAFQSGNTWSAALPGASCGSQVEYFFSTTDVNCGPFQTDTYAPALGVLTGLFADDFEVDTGWTVGAPGDAATTGVWERVDPVGTAAQPENDNTSGGSLCYVTGQGSPFGGLGDNDVDGGATTLISPPVDLSGGDAIISYYRWYSNDTGGASNADVFEVEVSNGGPWVNVETVGPTGAGTSGGWIYHDFTVSDFVSPSANVQVRFRAADEGAGSLIEAGVDDFSVDRLSCDVCQADLGFGGPGTATMTVCGQPLSPGNTSNLSIVGAPAGTIGWVVVGASNASTPLFGGTLVPSADLLLTVVMDGAGSAGLTVNGGASSPVSVFAQTAYVDGLVLGFTNAVELVFLP</sequence>
<dbReference type="EMBL" id="CP036287">
    <property type="protein sequence ID" value="QDU69540.1"/>
    <property type="molecule type" value="Genomic_DNA"/>
</dbReference>
<dbReference type="GO" id="GO:0004222">
    <property type="term" value="F:metalloendopeptidase activity"/>
    <property type="evidence" value="ECO:0007669"/>
    <property type="project" value="InterPro"/>
</dbReference>
<dbReference type="Pfam" id="PF13688">
    <property type="entry name" value="Reprolysin_5"/>
    <property type="match status" value="1"/>
</dbReference>
<gene>
    <name evidence="4" type="ORF">Pla133_46600</name>
</gene>
<accession>A0A518BRG7</accession>
<dbReference type="AlphaFoldDB" id="A0A518BRG7"/>
<proteinExistence type="predicted"/>
<dbReference type="KEGG" id="pbap:Pla133_46600"/>
<keyword evidence="5" id="KW-1185">Reference proteome</keyword>
<dbReference type="InterPro" id="IPR001590">
    <property type="entry name" value="Peptidase_M12B"/>
</dbReference>
<feature type="domain" description="MAM" evidence="2">
    <location>
        <begin position="528"/>
        <end position="707"/>
    </location>
</feature>
<feature type="domain" description="Peptidase M12B" evidence="3">
    <location>
        <begin position="212"/>
        <end position="429"/>
    </location>
</feature>
<reference evidence="4 5" key="1">
    <citation type="submission" date="2019-02" db="EMBL/GenBank/DDBJ databases">
        <title>Deep-cultivation of Planctomycetes and their phenomic and genomic characterization uncovers novel biology.</title>
        <authorList>
            <person name="Wiegand S."/>
            <person name="Jogler M."/>
            <person name="Boedeker C."/>
            <person name="Pinto D."/>
            <person name="Vollmers J."/>
            <person name="Rivas-Marin E."/>
            <person name="Kohn T."/>
            <person name="Peeters S.H."/>
            <person name="Heuer A."/>
            <person name="Rast P."/>
            <person name="Oberbeckmann S."/>
            <person name="Bunk B."/>
            <person name="Jeske O."/>
            <person name="Meyerdierks A."/>
            <person name="Storesund J.E."/>
            <person name="Kallscheuer N."/>
            <person name="Luecker S."/>
            <person name="Lage O.M."/>
            <person name="Pohl T."/>
            <person name="Merkel B.J."/>
            <person name="Hornburger P."/>
            <person name="Mueller R.-W."/>
            <person name="Bruemmer F."/>
            <person name="Labrenz M."/>
            <person name="Spormann A.M."/>
            <person name="Op den Camp H."/>
            <person name="Overmann J."/>
            <person name="Amann R."/>
            <person name="Jetten M.S.M."/>
            <person name="Mascher T."/>
            <person name="Medema M.H."/>
            <person name="Devos D.P."/>
            <person name="Kaster A.-K."/>
            <person name="Ovreas L."/>
            <person name="Rohde M."/>
            <person name="Galperin M.Y."/>
            <person name="Jogler C."/>
        </authorList>
    </citation>
    <scope>NUCLEOTIDE SEQUENCE [LARGE SCALE GENOMIC DNA]</scope>
    <source>
        <strain evidence="4 5">Pla133</strain>
    </source>
</reference>
<feature type="region of interest" description="Disordered" evidence="1">
    <location>
        <begin position="177"/>
        <end position="197"/>
    </location>
</feature>
<evidence type="ECO:0000256" key="1">
    <source>
        <dbReference type="SAM" id="MobiDB-lite"/>
    </source>
</evidence>
<evidence type="ECO:0000313" key="4">
    <source>
        <dbReference type="EMBL" id="QDU69540.1"/>
    </source>
</evidence>